<dbReference type="Pfam" id="PF01546">
    <property type="entry name" value="Peptidase_M20"/>
    <property type="match status" value="1"/>
</dbReference>
<dbReference type="InterPro" id="IPR011650">
    <property type="entry name" value="Peptidase_M20_dimer"/>
</dbReference>
<keyword evidence="2" id="KW-0378">Hydrolase</keyword>
<name>A0ABM6RS42_9FIRM</name>
<dbReference type="SUPFAM" id="SSF55031">
    <property type="entry name" value="Bacterial exopeptidase dimerisation domain"/>
    <property type="match status" value="1"/>
</dbReference>
<dbReference type="Gene3D" id="3.30.70.360">
    <property type="match status" value="1"/>
</dbReference>
<organism evidence="4 5">
    <name type="scientific">Sulfobacillus thermotolerans</name>
    <dbReference type="NCBI Taxonomy" id="338644"/>
    <lineage>
        <taxon>Bacteria</taxon>
        <taxon>Bacillati</taxon>
        <taxon>Bacillota</taxon>
        <taxon>Clostridia</taxon>
        <taxon>Eubacteriales</taxon>
        <taxon>Clostridiales Family XVII. Incertae Sedis</taxon>
        <taxon>Sulfobacillus</taxon>
    </lineage>
</organism>
<evidence type="ECO:0000259" key="3">
    <source>
        <dbReference type="Pfam" id="PF07687"/>
    </source>
</evidence>
<dbReference type="SUPFAM" id="SSF53187">
    <property type="entry name" value="Zn-dependent exopeptidases"/>
    <property type="match status" value="1"/>
</dbReference>
<evidence type="ECO:0000256" key="1">
    <source>
        <dbReference type="ARBA" id="ARBA00006153"/>
    </source>
</evidence>
<dbReference type="InterPro" id="IPR010158">
    <property type="entry name" value="Amidase_Cbmase"/>
</dbReference>
<dbReference type="PIRSF" id="PIRSF001235">
    <property type="entry name" value="Amidase_carbamoylase"/>
    <property type="match status" value="1"/>
</dbReference>
<feature type="domain" description="Peptidase M20 dimerisation" evidence="3">
    <location>
        <begin position="214"/>
        <end position="315"/>
    </location>
</feature>
<comment type="similarity">
    <text evidence="1">Belongs to the peptidase M20 family.</text>
</comment>
<gene>
    <name evidence="4" type="ORF">BXT84_09440</name>
</gene>
<accession>A0ABM6RS42</accession>
<protein>
    <recommendedName>
        <fullName evidence="3">Peptidase M20 dimerisation domain-containing protein</fullName>
    </recommendedName>
</protein>
<proteinExistence type="inferred from homology"/>
<evidence type="ECO:0000256" key="2">
    <source>
        <dbReference type="ARBA" id="ARBA00022801"/>
    </source>
</evidence>
<sequence length="412" mass="45379">MSMIDLNPYRRIEDDLQQLAQYTEEPTRKGVTRRLYSPQWAAAQRHLVQLMRGEGLNPWVDAVGNVHGRIEGRSRHTILTGSHFDTVRGGGAYDGVYGVVAGIFALSQIKKRCRVPEKSLEVVAFCEEEGSRFPMTCLGSRAILGAWQPEEVARLVDDQGTSLFEAMQMNGLDWRSMGEANRSDYEAYIELHVEQGPELEDAQCAIGVVSEIFGQERWLVSVRGDSAHAGTTPLARRQDALVAASAMVLAINTLGYRYEPIGIATVGILEVIHGSINCVPGHVQFSVDFRAAQDSVRQRLADEIRHAIEDEAKRYGVRVNISPKTVAQAVPMHESLRNTIGERARAIGLSQMPIASRAGHDAQIIAQALPTAMIFVPSAQGLSHHPDEYTHRQHLMNGSVVLESTLEKLANG</sequence>
<evidence type="ECO:0000313" key="5">
    <source>
        <dbReference type="Proteomes" id="UP000325292"/>
    </source>
</evidence>
<keyword evidence="5" id="KW-1185">Reference proteome</keyword>
<dbReference type="EMBL" id="CP019454">
    <property type="protein sequence ID" value="AUW94148.1"/>
    <property type="molecule type" value="Genomic_DNA"/>
</dbReference>
<dbReference type="PANTHER" id="PTHR32494">
    <property type="entry name" value="ALLANTOATE DEIMINASE-RELATED"/>
    <property type="match status" value="1"/>
</dbReference>
<evidence type="ECO:0000313" key="4">
    <source>
        <dbReference type="EMBL" id="AUW94148.1"/>
    </source>
</evidence>
<dbReference type="PANTHER" id="PTHR32494:SF5">
    <property type="entry name" value="ALLANTOATE AMIDOHYDROLASE"/>
    <property type="match status" value="1"/>
</dbReference>
<dbReference type="InterPro" id="IPR036264">
    <property type="entry name" value="Bact_exopeptidase_dim_dom"/>
</dbReference>
<reference evidence="4 5" key="1">
    <citation type="journal article" date="2019" name="Sci. Rep.">
        <title>Sulfobacillus thermotolerans: new insights into resistance and metabolic capacities of acidophilic chemolithotrophs.</title>
        <authorList>
            <person name="Panyushkina A.E."/>
            <person name="Babenko V.V."/>
            <person name="Nikitina A.S."/>
            <person name="Selezneva O.V."/>
            <person name="Tsaplina I.A."/>
            <person name="Letarova M.A."/>
            <person name="Kostryukova E.S."/>
            <person name="Letarov A.V."/>
        </authorList>
    </citation>
    <scope>NUCLEOTIDE SEQUENCE [LARGE SCALE GENOMIC DNA]</scope>
    <source>
        <strain evidence="4 5">Kr1</strain>
    </source>
</reference>
<dbReference type="NCBIfam" id="TIGR01879">
    <property type="entry name" value="hydantase"/>
    <property type="match status" value="1"/>
</dbReference>
<dbReference type="Pfam" id="PF07687">
    <property type="entry name" value="M20_dimer"/>
    <property type="match status" value="1"/>
</dbReference>
<dbReference type="Gene3D" id="3.40.630.10">
    <property type="entry name" value="Zn peptidases"/>
    <property type="match status" value="1"/>
</dbReference>
<dbReference type="InterPro" id="IPR002933">
    <property type="entry name" value="Peptidase_M20"/>
</dbReference>
<dbReference type="CDD" id="cd03884">
    <property type="entry name" value="M20_bAS"/>
    <property type="match status" value="1"/>
</dbReference>
<dbReference type="Proteomes" id="UP000325292">
    <property type="component" value="Chromosome"/>
</dbReference>